<feature type="compositionally biased region" description="Polar residues" evidence="1">
    <location>
        <begin position="434"/>
        <end position="443"/>
    </location>
</feature>
<sequence length="496" mass="52086">MFLASMGRLKHKRTRNTIAAEETPRSSCSSEADPTAALVADPGIPKTTEKHQTNSVKNIENEAVVKGVSAPVQYAETRGAAAVGRASDWPGDNPGVKHMNSGKAVGDRKGFRTPAWSPPRPLSPTAKRNDQDADSHPRNHGISNGGDDLLPAKGPTEGNLGARAASSATSAKFPTGEDVAAETRLMPVGALHRAFKGRRLAAVQAWDPLAAAAVRAERAEKMLRRALLGRTRANSGETMPAAAPARRRPRKAPGTKAAATTTTEHKVGGIGSDRGGGVGGARKCSSARRVGGPAERAVGRGGSLGDSKSDADWCGSRGLRRDARREPSRTELARTVAAVERIGGSRIVHGAGAPSKPAVGGTPAGANDLSTRKRDAVEGGSCPSRGSIKTSKSRSASGSSRETNPMHTWGTARTSTATSRSSRCPSSRRGSSACNSGRGTSVSGDEPVEMRRARLLAELEVLRRRMHDAEGLLREVDRSRPKQRRDSQTLDEDCLV</sequence>
<keyword evidence="3" id="KW-1185">Reference proteome</keyword>
<gene>
    <name evidence="2" type="ORF">Esi_0083_0041</name>
</gene>
<dbReference type="AlphaFoldDB" id="D7G7H0"/>
<evidence type="ECO:0000313" key="2">
    <source>
        <dbReference type="EMBL" id="CBJ27712.1"/>
    </source>
</evidence>
<proteinExistence type="predicted"/>
<feature type="compositionally biased region" description="Basic and acidic residues" evidence="1">
    <location>
        <begin position="127"/>
        <end position="137"/>
    </location>
</feature>
<dbReference type="Proteomes" id="UP000002630">
    <property type="component" value="Linkage Group LG15"/>
</dbReference>
<feature type="region of interest" description="Disordered" evidence="1">
    <location>
        <begin position="468"/>
        <end position="496"/>
    </location>
</feature>
<feature type="region of interest" description="Disordered" evidence="1">
    <location>
        <begin position="81"/>
        <end position="180"/>
    </location>
</feature>
<reference evidence="2 3" key="1">
    <citation type="journal article" date="2010" name="Nature">
        <title>The Ectocarpus genome and the independent evolution of multicellularity in brown algae.</title>
        <authorList>
            <person name="Cock J.M."/>
            <person name="Sterck L."/>
            <person name="Rouze P."/>
            <person name="Scornet D."/>
            <person name="Allen A.E."/>
            <person name="Amoutzias G."/>
            <person name="Anthouard V."/>
            <person name="Artiguenave F."/>
            <person name="Aury J.M."/>
            <person name="Badger J.H."/>
            <person name="Beszteri B."/>
            <person name="Billiau K."/>
            <person name="Bonnet E."/>
            <person name="Bothwell J.H."/>
            <person name="Bowler C."/>
            <person name="Boyen C."/>
            <person name="Brownlee C."/>
            <person name="Carrano C.J."/>
            <person name="Charrier B."/>
            <person name="Cho G.Y."/>
            <person name="Coelho S.M."/>
            <person name="Collen J."/>
            <person name="Corre E."/>
            <person name="Da Silva C."/>
            <person name="Delage L."/>
            <person name="Delaroque N."/>
            <person name="Dittami S.M."/>
            <person name="Doulbeau S."/>
            <person name="Elias M."/>
            <person name="Farnham G."/>
            <person name="Gachon C.M."/>
            <person name="Gschloessl B."/>
            <person name="Heesch S."/>
            <person name="Jabbari K."/>
            <person name="Jubin C."/>
            <person name="Kawai H."/>
            <person name="Kimura K."/>
            <person name="Kloareg B."/>
            <person name="Kupper F.C."/>
            <person name="Lang D."/>
            <person name="Le Bail A."/>
            <person name="Leblanc C."/>
            <person name="Lerouge P."/>
            <person name="Lohr M."/>
            <person name="Lopez P.J."/>
            <person name="Martens C."/>
            <person name="Maumus F."/>
            <person name="Michel G."/>
            <person name="Miranda-Saavedra D."/>
            <person name="Morales J."/>
            <person name="Moreau H."/>
            <person name="Motomura T."/>
            <person name="Nagasato C."/>
            <person name="Napoli C.A."/>
            <person name="Nelson D.R."/>
            <person name="Nyvall-Collen P."/>
            <person name="Peters A.F."/>
            <person name="Pommier C."/>
            <person name="Potin P."/>
            <person name="Poulain J."/>
            <person name="Quesneville H."/>
            <person name="Read B."/>
            <person name="Rensing S.A."/>
            <person name="Ritter A."/>
            <person name="Rousvoal S."/>
            <person name="Samanta M."/>
            <person name="Samson G."/>
            <person name="Schroeder D.C."/>
            <person name="Segurens B."/>
            <person name="Strittmatter M."/>
            <person name="Tonon T."/>
            <person name="Tregear J.W."/>
            <person name="Valentin K."/>
            <person name="von Dassow P."/>
            <person name="Yamagishi T."/>
            <person name="Van de Peer Y."/>
            <person name="Wincker P."/>
        </authorList>
    </citation>
    <scope>NUCLEOTIDE SEQUENCE [LARGE SCALE GENOMIC DNA]</scope>
    <source>
        <strain evidence="3">Ec32 / CCAP1310/4</strain>
    </source>
</reference>
<feature type="compositionally biased region" description="Low complexity" evidence="1">
    <location>
        <begin position="386"/>
        <end position="401"/>
    </location>
</feature>
<feature type="region of interest" description="Disordered" evidence="1">
    <location>
        <begin position="230"/>
        <end position="449"/>
    </location>
</feature>
<feature type="compositionally biased region" description="Gly residues" evidence="1">
    <location>
        <begin position="268"/>
        <end position="280"/>
    </location>
</feature>
<name>D7G7H0_ECTSI</name>
<feature type="region of interest" description="Disordered" evidence="1">
    <location>
        <begin position="1"/>
        <end position="34"/>
    </location>
</feature>
<organism evidence="2 3">
    <name type="scientific">Ectocarpus siliculosus</name>
    <name type="common">Brown alga</name>
    <name type="synonym">Conferva siliculosa</name>
    <dbReference type="NCBI Taxonomy" id="2880"/>
    <lineage>
        <taxon>Eukaryota</taxon>
        <taxon>Sar</taxon>
        <taxon>Stramenopiles</taxon>
        <taxon>Ochrophyta</taxon>
        <taxon>PX clade</taxon>
        <taxon>Phaeophyceae</taxon>
        <taxon>Ectocarpales</taxon>
        <taxon>Ectocarpaceae</taxon>
        <taxon>Ectocarpus</taxon>
    </lineage>
</organism>
<dbReference type="EMBL" id="FN649064">
    <property type="protein sequence ID" value="CBJ27712.1"/>
    <property type="molecule type" value="Genomic_DNA"/>
</dbReference>
<protein>
    <submittedName>
        <fullName evidence="2">Uncharacterized protein</fullName>
    </submittedName>
</protein>
<feature type="compositionally biased region" description="Low complexity" evidence="1">
    <location>
        <begin position="411"/>
        <end position="433"/>
    </location>
</feature>
<evidence type="ECO:0000256" key="1">
    <source>
        <dbReference type="SAM" id="MobiDB-lite"/>
    </source>
</evidence>
<feature type="compositionally biased region" description="Basic and acidic residues" evidence="1">
    <location>
        <begin position="468"/>
        <end position="488"/>
    </location>
</feature>
<dbReference type="EMBL" id="FN649740">
    <property type="protein sequence ID" value="CBJ27712.1"/>
    <property type="molecule type" value="Genomic_DNA"/>
</dbReference>
<accession>D7G7H0</accession>
<feature type="compositionally biased region" description="Basic and acidic residues" evidence="1">
    <location>
        <begin position="319"/>
        <end position="332"/>
    </location>
</feature>
<dbReference type="OrthoDB" id="10562706at2759"/>
<dbReference type="InParanoid" id="D7G7H0"/>
<evidence type="ECO:0000313" key="3">
    <source>
        <dbReference type="Proteomes" id="UP000002630"/>
    </source>
</evidence>